<protein>
    <submittedName>
        <fullName evidence="1">Uncharacterized protein</fullName>
    </submittedName>
</protein>
<accession>A0AC60P8I5</accession>
<comment type="caution">
    <text evidence="1">The sequence shown here is derived from an EMBL/GenBank/DDBJ whole genome shotgun (WGS) entry which is preliminary data.</text>
</comment>
<sequence>MAAYVAWLLRRDEQRSLRRERLFRNRITIRDVPEHILERYYRMPKEAILGLCDALAPSLRRPTMRSCALPVDVQVLLALRFYASGSFQSVVGDVIHLSQAIASRVVNSVSQAIVLMATEGIRFPTTRRAVSLTSLAFLGIAGFPWVLGCIDGTHIAIKVSKEDKPAYLNRKGYTSINVQAICNSESIITELTVKLPWSTHDSYMWRNCDLYDQFAAGTGPDGWLLGDAGYSVQPWLMTPIRTPKDQPEEDYNEALANPRQVIERTFGILKTRFRCLDKSGGVLQYRPKICCRIIVACVVLHNYCRRHHVSLDEPLVDLLDDEEKEEEDEENNNGRGATRTRRARPMVAGTAARSALVRNAFT</sequence>
<proteinExistence type="predicted"/>
<keyword evidence="2" id="KW-1185">Reference proteome</keyword>
<gene>
    <name evidence="1" type="ORF">HPB47_007043</name>
</gene>
<organism evidence="1 2">
    <name type="scientific">Ixodes persulcatus</name>
    <name type="common">Taiga tick</name>
    <dbReference type="NCBI Taxonomy" id="34615"/>
    <lineage>
        <taxon>Eukaryota</taxon>
        <taxon>Metazoa</taxon>
        <taxon>Ecdysozoa</taxon>
        <taxon>Arthropoda</taxon>
        <taxon>Chelicerata</taxon>
        <taxon>Arachnida</taxon>
        <taxon>Acari</taxon>
        <taxon>Parasitiformes</taxon>
        <taxon>Ixodida</taxon>
        <taxon>Ixodoidea</taxon>
        <taxon>Ixodidae</taxon>
        <taxon>Ixodinae</taxon>
        <taxon>Ixodes</taxon>
    </lineage>
</organism>
<dbReference type="EMBL" id="JABSTQ010011031">
    <property type="protein sequence ID" value="KAG0415783.1"/>
    <property type="molecule type" value="Genomic_DNA"/>
</dbReference>
<evidence type="ECO:0000313" key="2">
    <source>
        <dbReference type="Proteomes" id="UP000805193"/>
    </source>
</evidence>
<name>A0AC60P8I5_IXOPE</name>
<dbReference type="Proteomes" id="UP000805193">
    <property type="component" value="Unassembled WGS sequence"/>
</dbReference>
<evidence type="ECO:0000313" key="1">
    <source>
        <dbReference type="EMBL" id="KAG0415783.1"/>
    </source>
</evidence>
<reference evidence="1 2" key="1">
    <citation type="journal article" date="2020" name="Cell">
        <title>Large-Scale Comparative Analyses of Tick Genomes Elucidate Their Genetic Diversity and Vector Capacities.</title>
        <authorList>
            <consortium name="Tick Genome and Microbiome Consortium (TIGMIC)"/>
            <person name="Jia N."/>
            <person name="Wang J."/>
            <person name="Shi W."/>
            <person name="Du L."/>
            <person name="Sun Y."/>
            <person name="Zhan W."/>
            <person name="Jiang J.F."/>
            <person name="Wang Q."/>
            <person name="Zhang B."/>
            <person name="Ji P."/>
            <person name="Bell-Sakyi L."/>
            <person name="Cui X.M."/>
            <person name="Yuan T.T."/>
            <person name="Jiang B.G."/>
            <person name="Yang W.F."/>
            <person name="Lam T.T."/>
            <person name="Chang Q.C."/>
            <person name="Ding S.J."/>
            <person name="Wang X.J."/>
            <person name="Zhu J.G."/>
            <person name="Ruan X.D."/>
            <person name="Zhao L."/>
            <person name="Wei J.T."/>
            <person name="Ye R.Z."/>
            <person name="Que T.C."/>
            <person name="Du C.H."/>
            <person name="Zhou Y.H."/>
            <person name="Cheng J.X."/>
            <person name="Dai P.F."/>
            <person name="Guo W.B."/>
            <person name="Han X.H."/>
            <person name="Huang E.J."/>
            <person name="Li L.F."/>
            <person name="Wei W."/>
            <person name="Gao Y.C."/>
            <person name="Liu J.Z."/>
            <person name="Shao H.Z."/>
            <person name="Wang X."/>
            <person name="Wang C.C."/>
            <person name="Yang T.C."/>
            <person name="Huo Q.B."/>
            <person name="Li W."/>
            <person name="Chen H.Y."/>
            <person name="Chen S.E."/>
            <person name="Zhou L.G."/>
            <person name="Ni X.B."/>
            <person name="Tian J.H."/>
            <person name="Sheng Y."/>
            <person name="Liu T."/>
            <person name="Pan Y.S."/>
            <person name="Xia L.Y."/>
            <person name="Li J."/>
            <person name="Zhao F."/>
            <person name="Cao W.C."/>
        </authorList>
    </citation>
    <scope>NUCLEOTIDE SEQUENCE [LARGE SCALE GENOMIC DNA]</scope>
    <source>
        <strain evidence="1">Iper-2018</strain>
    </source>
</reference>